<dbReference type="InterPro" id="IPR010982">
    <property type="entry name" value="Lambda_DNA-bd_dom_sf"/>
</dbReference>
<evidence type="ECO:0000259" key="4">
    <source>
        <dbReference type="PROSITE" id="PS50932"/>
    </source>
</evidence>
<proteinExistence type="predicted"/>
<keyword evidence="1" id="KW-0805">Transcription regulation</keyword>
<evidence type="ECO:0000256" key="3">
    <source>
        <dbReference type="ARBA" id="ARBA00023163"/>
    </source>
</evidence>
<dbReference type="PROSITE" id="PS50932">
    <property type="entry name" value="HTH_LACI_2"/>
    <property type="match status" value="1"/>
</dbReference>
<dbReference type="Proteomes" id="UP001323798">
    <property type="component" value="Chromosome"/>
</dbReference>
<evidence type="ECO:0000256" key="2">
    <source>
        <dbReference type="ARBA" id="ARBA00023125"/>
    </source>
</evidence>
<dbReference type="GO" id="GO:0003677">
    <property type="term" value="F:DNA binding"/>
    <property type="evidence" value="ECO:0007669"/>
    <property type="project" value="UniProtKB-KW"/>
</dbReference>
<dbReference type="CDD" id="cd01392">
    <property type="entry name" value="HTH_LacI"/>
    <property type="match status" value="1"/>
</dbReference>
<keyword evidence="2 5" id="KW-0238">DNA-binding</keyword>
<accession>A0ABZ0SN39</accession>
<dbReference type="Pfam" id="PF00356">
    <property type="entry name" value="LacI"/>
    <property type="match status" value="1"/>
</dbReference>
<gene>
    <name evidence="5" type="ORF">SM116_05725</name>
</gene>
<feature type="domain" description="HTH lacI-type" evidence="4">
    <location>
        <begin position="7"/>
        <end position="61"/>
    </location>
</feature>
<dbReference type="Pfam" id="PF13377">
    <property type="entry name" value="Peripla_BP_3"/>
    <property type="match status" value="1"/>
</dbReference>
<dbReference type="SMART" id="SM00354">
    <property type="entry name" value="HTH_LACI"/>
    <property type="match status" value="1"/>
</dbReference>
<name>A0ABZ0SN39_9MICO</name>
<dbReference type="Gene3D" id="1.10.260.40">
    <property type="entry name" value="lambda repressor-like DNA-binding domains"/>
    <property type="match status" value="1"/>
</dbReference>
<dbReference type="PANTHER" id="PTHR30146:SF153">
    <property type="entry name" value="LACTOSE OPERON REPRESSOR"/>
    <property type="match status" value="1"/>
</dbReference>
<keyword evidence="6" id="KW-1185">Reference proteome</keyword>
<dbReference type="InterPro" id="IPR046335">
    <property type="entry name" value="LacI/GalR-like_sensor"/>
</dbReference>
<keyword evidence="3" id="KW-0804">Transcription</keyword>
<protein>
    <submittedName>
        <fullName evidence="5">LacI family DNA-binding transcriptional regulator</fullName>
    </submittedName>
</protein>
<organism evidence="5 6">
    <name type="scientific">Microbacterium rhizosphaerae</name>
    <dbReference type="NCBI Taxonomy" id="1678237"/>
    <lineage>
        <taxon>Bacteria</taxon>
        <taxon>Bacillati</taxon>
        <taxon>Actinomycetota</taxon>
        <taxon>Actinomycetes</taxon>
        <taxon>Micrococcales</taxon>
        <taxon>Microbacteriaceae</taxon>
        <taxon>Microbacterium</taxon>
    </lineage>
</organism>
<dbReference type="Gene3D" id="3.40.50.2300">
    <property type="match status" value="2"/>
</dbReference>
<evidence type="ECO:0000256" key="1">
    <source>
        <dbReference type="ARBA" id="ARBA00023015"/>
    </source>
</evidence>
<dbReference type="PANTHER" id="PTHR30146">
    <property type="entry name" value="LACI-RELATED TRANSCRIPTIONAL REPRESSOR"/>
    <property type="match status" value="1"/>
</dbReference>
<dbReference type="CDD" id="cd06267">
    <property type="entry name" value="PBP1_LacI_sugar_binding-like"/>
    <property type="match status" value="1"/>
</dbReference>
<dbReference type="SUPFAM" id="SSF53822">
    <property type="entry name" value="Periplasmic binding protein-like I"/>
    <property type="match status" value="1"/>
</dbReference>
<dbReference type="SUPFAM" id="SSF47413">
    <property type="entry name" value="lambda repressor-like DNA-binding domains"/>
    <property type="match status" value="1"/>
</dbReference>
<dbReference type="InterPro" id="IPR000843">
    <property type="entry name" value="HTH_LacI"/>
</dbReference>
<dbReference type="EMBL" id="CP139368">
    <property type="protein sequence ID" value="WPR90792.1"/>
    <property type="molecule type" value="Genomic_DNA"/>
</dbReference>
<dbReference type="InterPro" id="IPR028082">
    <property type="entry name" value="Peripla_BP_I"/>
</dbReference>
<evidence type="ECO:0000313" key="6">
    <source>
        <dbReference type="Proteomes" id="UP001323798"/>
    </source>
</evidence>
<sequence length="342" mass="36677">MRTDRAATLQDIADRLGISRSTVSFAITGRGRVSEETRRRVHEVAAEIGYHPNTLARSLRGARTGMIALALPRDTSTMAYYMEATFGVVEEADRAGLIVSMLTADASPSQLDRVHADGVILLDPLADDESARAILSGRLPVVTGEPVPPGLPEPRGDVMSDHASGVAELMDHLAERGSRHPALLSLDVPMQWAMTVRETFETWCRDRGIPPRVVALAHPATPDGIHRSVTELLEGPEPVDAVVTTADGTVLSVVTSAERLGRRVGTDLLVAAAVDSAALELTQPSITAIDLHAREFGRRCMRALVAVLDADAAGAPRQFVREVIPLTLRRRQSTAGPVAPPR</sequence>
<dbReference type="RefSeq" id="WP_320943496.1">
    <property type="nucleotide sequence ID" value="NZ_BAABEU010000004.1"/>
</dbReference>
<reference evidence="5 6" key="1">
    <citation type="submission" date="2023-11" db="EMBL/GenBank/DDBJ databases">
        <title>Genome sequence of Microbacterium rhizosphaerae KACC 19337.</title>
        <authorList>
            <person name="Choi H."/>
            <person name="Kim S."/>
            <person name="Kim Y."/>
            <person name="Kwon S.-W."/>
            <person name="Heo J."/>
        </authorList>
    </citation>
    <scope>NUCLEOTIDE SEQUENCE [LARGE SCALE GENOMIC DNA]</scope>
    <source>
        <strain evidence="5 6">KACC 19337</strain>
    </source>
</reference>
<evidence type="ECO:0000313" key="5">
    <source>
        <dbReference type="EMBL" id="WPR90792.1"/>
    </source>
</evidence>